<keyword evidence="2" id="KW-1133">Transmembrane helix</keyword>
<evidence type="ECO:0000256" key="2">
    <source>
        <dbReference type="SAM" id="Phobius"/>
    </source>
</evidence>
<organism evidence="3">
    <name type="scientific">Quercus suber</name>
    <name type="common">Cork oak</name>
    <dbReference type="NCBI Taxonomy" id="58331"/>
    <lineage>
        <taxon>Eukaryota</taxon>
        <taxon>Viridiplantae</taxon>
        <taxon>Streptophyta</taxon>
        <taxon>Embryophyta</taxon>
        <taxon>Tracheophyta</taxon>
        <taxon>Spermatophyta</taxon>
        <taxon>Magnoliopsida</taxon>
        <taxon>eudicotyledons</taxon>
        <taxon>Gunneridae</taxon>
        <taxon>Pentapetalae</taxon>
        <taxon>rosids</taxon>
        <taxon>fabids</taxon>
        <taxon>Fagales</taxon>
        <taxon>Fagaceae</taxon>
        <taxon>Quercus</taxon>
    </lineage>
</organism>
<keyword evidence="2" id="KW-0472">Membrane</keyword>
<dbReference type="EMBL" id="PKMF04000002">
    <property type="protein sequence ID" value="KAK7861353.1"/>
    <property type="molecule type" value="Genomic_DNA"/>
</dbReference>
<accession>A0AAW0ME89</accession>
<feature type="coiled-coil region" evidence="1">
    <location>
        <begin position="58"/>
        <end position="85"/>
    </location>
</feature>
<name>A0AAW0ME89_QUESU</name>
<reference evidence="3" key="1">
    <citation type="submission" date="2017-12" db="EMBL/GenBank/DDBJ databases">
        <authorList>
            <person name="Barbosa P."/>
            <person name="Usie A."/>
            <person name="Ramos A.M."/>
        </authorList>
    </citation>
    <scope>NUCLEOTIDE SEQUENCE</scope>
    <source>
        <strain evidence="3">HL8</strain>
        <tissue evidence="3">Leaves</tissue>
    </source>
</reference>
<dbReference type="GO" id="GO:0016757">
    <property type="term" value="F:glycosyltransferase activity"/>
    <property type="evidence" value="ECO:0007669"/>
    <property type="project" value="InterPro"/>
</dbReference>
<dbReference type="AlphaFoldDB" id="A0AAW0ME89"/>
<comment type="caution">
    <text evidence="3">The sequence shown here is derived from an EMBL/GenBank/DDBJ whole genome shotgun (WGS) entry which is preliminary data.</text>
</comment>
<sequence>MADHRDGPLIRDKSKENVQCRITLAIVIGIVLGSVFAFLYPYELFTYYSPFQNQPFGKTNLKLEIASLSEKNAELNIKLKFLGKQLRLAEQGRDYAQKQVTALGGNHKAGPFNTVKGLRTNPTVVPDESVNPRLAKILEEVAVHKEIIVAIANSKVQSMLEVWFTSIKKVGIPNHLVVALDDHLLHLRRDPIQCRRLSRLFKLLRLHNRSRLLVRNDFSFFTARTAALVVRNA</sequence>
<dbReference type="PANTHER" id="PTHR46581">
    <property type="entry name" value="ARABINOSYLTRANSFERASE RRA3"/>
    <property type="match status" value="1"/>
</dbReference>
<dbReference type="PANTHER" id="PTHR46581:SF3">
    <property type="entry name" value="ARABINOSYLTRANSFERASE RRA3"/>
    <property type="match status" value="1"/>
</dbReference>
<protein>
    <submittedName>
        <fullName evidence="3">Arabinosyltransferase rra3</fullName>
    </submittedName>
</protein>
<reference evidence="3" key="3">
    <citation type="submission" date="2023-07" db="EMBL/GenBank/DDBJ databases">
        <title>An improved reference 1 genome and first organelle genomes of Quercus suber.</title>
        <authorList>
            <consortium name="Genosuber Consortium"/>
            <person name="Usie A."/>
            <person name="Serra O."/>
            <person name="Barros P."/>
        </authorList>
    </citation>
    <scope>NUCLEOTIDE SEQUENCE</scope>
    <source>
        <strain evidence="3">HL8</strain>
        <tissue evidence="3">Leaves</tissue>
    </source>
</reference>
<dbReference type="GO" id="GO:0080147">
    <property type="term" value="P:root hair cell development"/>
    <property type="evidence" value="ECO:0007669"/>
    <property type="project" value="InterPro"/>
</dbReference>
<proteinExistence type="predicted"/>
<feature type="transmembrane region" description="Helical" evidence="2">
    <location>
        <begin position="21"/>
        <end position="42"/>
    </location>
</feature>
<evidence type="ECO:0000256" key="1">
    <source>
        <dbReference type="SAM" id="Coils"/>
    </source>
</evidence>
<keyword evidence="2" id="KW-0812">Transmembrane</keyword>
<dbReference type="InterPro" id="IPR044290">
    <property type="entry name" value="RRA1/2/3"/>
</dbReference>
<reference evidence="3" key="2">
    <citation type="journal article" date="2018" name="Sci. Data">
        <title>The draft genome sequence of cork oak.</title>
        <authorList>
            <person name="Ramos A.M."/>
            <person name="Usie A."/>
            <person name="Barbosa P."/>
            <person name="Barros P.M."/>
            <person name="Capote T."/>
            <person name="Chaves I."/>
            <person name="Simoes F."/>
            <person name="Abreu I."/>
            <person name="Carrasquinho I."/>
            <person name="Faro C."/>
            <person name="Guimaraes J.B."/>
            <person name="Mendonca D."/>
            <person name="Nobrega F."/>
            <person name="Rodrigues L."/>
            <person name="Saibo N.J.M."/>
            <person name="Varela M.C."/>
            <person name="Egas C."/>
            <person name="Matos J."/>
            <person name="Miguel C.M."/>
            <person name="Oliveira M.M."/>
            <person name="Ricardo C.P."/>
            <person name="Goncalves S."/>
        </authorList>
    </citation>
    <scope>NUCLEOTIDE SEQUENCE [LARGE SCALE GENOMIC DNA]</scope>
    <source>
        <strain evidence="3">HL8</strain>
    </source>
</reference>
<keyword evidence="1" id="KW-0175">Coiled coil</keyword>
<evidence type="ECO:0000313" key="3">
    <source>
        <dbReference type="EMBL" id="KAK7861353.1"/>
    </source>
</evidence>
<gene>
    <name evidence="3" type="primary">RRA3_2</name>
    <name evidence="3" type="ORF">CFP56_011374</name>
</gene>